<dbReference type="KEGG" id="sve:SVEN_7392"/>
<sequence>MFRSTTVWRTAGDYELALDPWAGPKPVLRCRRAAGREVKKVPAALKDDPVVRELTALAEWIGDHAARALSCVESWMTQSLPVPAALIREVWPDPYWRRALRYAVIAPSDGSGGGIDVARSGVLVGVGARAGGALVVRGLDGAERELGDDVVVIPHPVLLDPRGSGLLERWRDVLGPLGGEQGIEQLSRAVYVRPDCSPAPGALTTHQEMAVFQGVVHESGARFEALVRRFGGRIGGERAGFSFGHQGRSYGMVAELRHQGPAAPVTLHGFRFPDCAGRHGSGAYDTVPRPVWSEGIRAVASLYDGRDAPVSGPVGSLPDDAGSAYQAFLVACAEYAAAGAPEAGPAKPRRAAGASELLDAGAVLTGEAGPGEEVLTARRHGSSLFEDGGCFVRLVVARALEAEDAVARALGLVPEAGGAVPVGRVPVRPLDLLSRVCGAHPELAREAMGLLAPLRACARTAETKPGRAATDLRSSLEKLTAPHPELLPYALDEGARILAAAGSVAMARPLYAGARAAEQRLGGVDEGALRALVSEFRRLGVVDEKLLGKYGPSSRPVRRRVRRTRAGACS</sequence>
<gene>
    <name evidence="2" type="ordered locus">SVEN_7392</name>
</gene>
<evidence type="ECO:0000259" key="1">
    <source>
        <dbReference type="Pfam" id="PF13569"/>
    </source>
</evidence>
<dbReference type="eggNOG" id="COG1413">
    <property type="taxonomic scope" value="Bacteria"/>
</dbReference>
<dbReference type="HOGENOM" id="CLU_479466_0_0_11"/>
<evidence type="ECO:0000313" key="3">
    <source>
        <dbReference type="Proteomes" id="UP000006854"/>
    </source>
</evidence>
<dbReference type="Pfam" id="PF13569">
    <property type="entry name" value="DUF4132"/>
    <property type="match status" value="1"/>
</dbReference>
<reference evidence="2 3" key="1">
    <citation type="journal article" date="2011" name="BMC Genomics">
        <title>Genome-wide analysis of the role of GlnR in Streptomyces venezuelae provides new insights into global nitrogen regulation in actinomycetes.</title>
        <authorList>
            <person name="Pullan S.T."/>
            <person name="Bibb M.J."/>
            <person name="Merrick M."/>
        </authorList>
    </citation>
    <scope>NUCLEOTIDE SEQUENCE [LARGE SCALE GENOMIC DNA]</scope>
    <source>
        <strain evidence="3">ATCC 10712 / CBS 650.69 / DSM 40230 / JCM 4526 / NBRC 13096 / PD 04745</strain>
    </source>
</reference>
<keyword evidence="3" id="KW-1185">Reference proteome</keyword>
<dbReference type="Proteomes" id="UP000006854">
    <property type="component" value="Chromosome"/>
</dbReference>
<dbReference type="InterPro" id="IPR025406">
    <property type="entry name" value="DUF4132"/>
</dbReference>
<dbReference type="EMBL" id="FR845719">
    <property type="protein sequence ID" value="CCA60678.1"/>
    <property type="molecule type" value="Genomic_DNA"/>
</dbReference>
<feature type="non-terminal residue" evidence="2">
    <location>
        <position position="570"/>
    </location>
</feature>
<dbReference type="STRING" id="953739.SVEN_7392"/>
<accession>F2R211</accession>
<protein>
    <recommendedName>
        <fullName evidence="1">DUF4132 domain-containing protein</fullName>
    </recommendedName>
</protein>
<feature type="domain" description="DUF4132" evidence="1">
    <location>
        <begin position="35"/>
        <end position="194"/>
    </location>
</feature>
<organism evidence="2 3">
    <name type="scientific">Streptomyces venezuelae (strain ATCC 10712 / CBS 650.69 / DSM 40230 / JCM 4526 / NBRC 13096 / PD 04745)</name>
    <dbReference type="NCBI Taxonomy" id="953739"/>
    <lineage>
        <taxon>Bacteria</taxon>
        <taxon>Bacillati</taxon>
        <taxon>Actinomycetota</taxon>
        <taxon>Actinomycetes</taxon>
        <taxon>Kitasatosporales</taxon>
        <taxon>Streptomycetaceae</taxon>
        <taxon>Streptomyces</taxon>
    </lineage>
</organism>
<dbReference type="AlphaFoldDB" id="F2R211"/>
<proteinExistence type="predicted"/>
<name>F2R211_STRVP</name>
<evidence type="ECO:0000313" key="2">
    <source>
        <dbReference type="EMBL" id="CCA60678.1"/>
    </source>
</evidence>